<dbReference type="AlphaFoldDB" id="A0ABD2XH09"/>
<protein>
    <submittedName>
        <fullName evidence="1">Uncharacterized protein</fullName>
    </submittedName>
</protein>
<accession>A0ABD2XH09</accession>
<gene>
    <name evidence="1" type="ORF">TKK_003128</name>
</gene>
<evidence type="ECO:0000313" key="2">
    <source>
        <dbReference type="Proteomes" id="UP001627154"/>
    </source>
</evidence>
<reference evidence="1 2" key="1">
    <citation type="journal article" date="2024" name="bioRxiv">
        <title>A reference genome for Trichogramma kaykai: A tiny desert-dwelling parasitoid wasp with competing sex-ratio distorters.</title>
        <authorList>
            <person name="Culotta J."/>
            <person name="Lindsey A.R."/>
        </authorList>
    </citation>
    <scope>NUCLEOTIDE SEQUENCE [LARGE SCALE GENOMIC DNA]</scope>
    <source>
        <strain evidence="1 2">KSX58</strain>
    </source>
</reference>
<sequence>MRAEHLPPTNIHTHIRSLKHGHFQTGSRTKKSKLTLHFGITTAAVTQEEGGKGIRLYMATLMRRFASICRRDALLYAGECSTQ</sequence>
<proteinExistence type="predicted"/>
<name>A0ABD2XH09_9HYME</name>
<keyword evidence="2" id="KW-1185">Reference proteome</keyword>
<comment type="caution">
    <text evidence="1">The sequence shown here is derived from an EMBL/GenBank/DDBJ whole genome shotgun (WGS) entry which is preliminary data.</text>
</comment>
<dbReference type="EMBL" id="JBJJXI010000026">
    <property type="protein sequence ID" value="KAL3404143.1"/>
    <property type="molecule type" value="Genomic_DNA"/>
</dbReference>
<dbReference type="Proteomes" id="UP001627154">
    <property type="component" value="Unassembled WGS sequence"/>
</dbReference>
<evidence type="ECO:0000313" key="1">
    <source>
        <dbReference type="EMBL" id="KAL3404143.1"/>
    </source>
</evidence>
<organism evidence="1 2">
    <name type="scientific">Trichogramma kaykai</name>
    <dbReference type="NCBI Taxonomy" id="54128"/>
    <lineage>
        <taxon>Eukaryota</taxon>
        <taxon>Metazoa</taxon>
        <taxon>Ecdysozoa</taxon>
        <taxon>Arthropoda</taxon>
        <taxon>Hexapoda</taxon>
        <taxon>Insecta</taxon>
        <taxon>Pterygota</taxon>
        <taxon>Neoptera</taxon>
        <taxon>Endopterygota</taxon>
        <taxon>Hymenoptera</taxon>
        <taxon>Apocrita</taxon>
        <taxon>Proctotrupomorpha</taxon>
        <taxon>Chalcidoidea</taxon>
        <taxon>Trichogrammatidae</taxon>
        <taxon>Trichogramma</taxon>
    </lineage>
</organism>